<dbReference type="RefSeq" id="WP_307487273.1">
    <property type="nucleotide sequence ID" value="NZ_JAUSUF010000010.1"/>
</dbReference>
<keyword evidence="3" id="KW-1185">Reference proteome</keyword>
<evidence type="ECO:0000313" key="3">
    <source>
        <dbReference type="Proteomes" id="UP001228504"/>
    </source>
</evidence>
<dbReference type="Proteomes" id="UP001228504">
    <property type="component" value="Unassembled WGS sequence"/>
</dbReference>
<name>A0ABT9UW72_9FIRM</name>
<proteinExistence type="predicted"/>
<dbReference type="EMBL" id="JAUSUF010000010">
    <property type="protein sequence ID" value="MDQ0150553.1"/>
    <property type="molecule type" value="Genomic_DNA"/>
</dbReference>
<evidence type="ECO:0000313" key="2">
    <source>
        <dbReference type="EMBL" id="MDQ0150553.1"/>
    </source>
</evidence>
<keyword evidence="1" id="KW-0472">Membrane</keyword>
<accession>A0ABT9UW72</accession>
<reference evidence="2 3" key="1">
    <citation type="submission" date="2023-07" db="EMBL/GenBank/DDBJ databases">
        <title>Genomic Encyclopedia of Type Strains, Phase IV (KMG-IV): sequencing the most valuable type-strain genomes for metagenomic binning, comparative biology and taxonomic classification.</title>
        <authorList>
            <person name="Goeker M."/>
        </authorList>
    </citation>
    <scope>NUCLEOTIDE SEQUENCE [LARGE SCALE GENOMIC DNA]</scope>
    <source>
        <strain evidence="2 3">DSM 20694</strain>
    </source>
</reference>
<feature type="transmembrane region" description="Helical" evidence="1">
    <location>
        <begin position="40"/>
        <end position="61"/>
    </location>
</feature>
<feature type="transmembrane region" description="Helical" evidence="1">
    <location>
        <begin position="73"/>
        <end position="103"/>
    </location>
</feature>
<gene>
    <name evidence="2" type="ORF">J2S18_002501</name>
</gene>
<keyword evidence="1" id="KW-1133">Transmembrane helix</keyword>
<organism evidence="2 3">
    <name type="scientific">Eubacterium multiforme</name>
    <dbReference type="NCBI Taxonomy" id="83339"/>
    <lineage>
        <taxon>Bacteria</taxon>
        <taxon>Bacillati</taxon>
        <taxon>Bacillota</taxon>
        <taxon>Clostridia</taxon>
        <taxon>Eubacteriales</taxon>
        <taxon>Eubacteriaceae</taxon>
        <taxon>Eubacterium</taxon>
    </lineage>
</organism>
<sequence length="108" mass="11694">MKRLPEFVLGLIGSILSFFTAIGSKAILGKLPCTFELGNIMYSLSSFGIILAIASIVFASLINKYTKVSSICLIVLSSILFLTNFMQIIAFILMLIAGIMGLARKVNN</sequence>
<feature type="transmembrane region" description="Helical" evidence="1">
    <location>
        <begin position="7"/>
        <end position="28"/>
    </location>
</feature>
<keyword evidence="1" id="KW-0812">Transmembrane</keyword>
<evidence type="ECO:0000256" key="1">
    <source>
        <dbReference type="SAM" id="Phobius"/>
    </source>
</evidence>
<protein>
    <submittedName>
        <fullName evidence="2">Multisubunit Na+/H+ antiporter MnhG subunit</fullName>
    </submittedName>
</protein>
<comment type="caution">
    <text evidence="2">The sequence shown here is derived from an EMBL/GenBank/DDBJ whole genome shotgun (WGS) entry which is preliminary data.</text>
</comment>